<evidence type="ECO:0000256" key="1">
    <source>
        <dbReference type="SAM" id="Phobius"/>
    </source>
</evidence>
<dbReference type="EMBL" id="FOUO01000018">
    <property type="protein sequence ID" value="SFM64959.1"/>
    <property type="molecule type" value="Genomic_DNA"/>
</dbReference>
<dbReference type="Pfam" id="PF01578">
    <property type="entry name" value="Cytochrom_C_asm"/>
    <property type="match status" value="1"/>
</dbReference>
<dbReference type="GO" id="GO:0017004">
    <property type="term" value="P:cytochrome complex assembly"/>
    <property type="evidence" value="ECO:0007669"/>
    <property type="project" value="InterPro"/>
</dbReference>
<feature type="domain" description="Cytochrome c assembly protein" evidence="2">
    <location>
        <begin position="73"/>
        <end position="265"/>
    </location>
</feature>
<dbReference type="STRING" id="195064.SAMN05421721_11813"/>
<keyword evidence="1" id="KW-0472">Membrane</keyword>
<feature type="transmembrane region" description="Helical" evidence="1">
    <location>
        <begin position="135"/>
        <end position="156"/>
    </location>
</feature>
<dbReference type="AlphaFoldDB" id="A0A1I4SKJ5"/>
<dbReference type="PANTHER" id="PTHR38034:SF1">
    <property type="entry name" value="INNER MEMBRANE PROTEIN YPJD"/>
    <property type="match status" value="1"/>
</dbReference>
<dbReference type="Proteomes" id="UP000199556">
    <property type="component" value="Unassembled WGS sequence"/>
</dbReference>
<keyword evidence="1" id="KW-1133">Transmembrane helix</keyword>
<keyword evidence="4" id="KW-1185">Reference proteome</keyword>
<dbReference type="GO" id="GO:0020037">
    <property type="term" value="F:heme binding"/>
    <property type="evidence" value="ECO:0007669"/>
    <property type="project" value="InterPro"/>
</dbReference>
<feature type="transmembrane region" description="Helical" evidence="1">
    <location>
        <begin position="247"/>
        <end position="266"/>
    </location>
</feature>
<dbReference type="InterPro" id="IPR002541">
    <property type="entry name" value="Cyt_c_assembly"/>
</dbReference>
<protein>
    <submittedName>
        <fullName evidence="3">ABC-type uncharacterized transport system, permease component</fullName>
    </submittedName>
</protein>
<feature type="transmembrane region" description="Helical" evidence="1">
    <location>
        <begin position="101"/>
        <end position="123"/>
    </location>
</feature>
<name>A0A1I4SKJ5_ECTMO</name>
<keyword evidence="1" id="KW-0812">Transmembrane</keyword>
<gene>
    <name evidence="3" type="ORF">SAMN05421721_11813</name>
</gene>
<dbReference type="RefSeq" id="WP_090487039.1">
    <property type="nucleotide sequence ID" value="NZ_FOUO01000018.1"/>
</dbReference>
<evidence type="ECO:0000313" key="3">
    <source>
        <dbReference type="EMBL" id="SFM64959.1"/>
    </source>
</evidence>
<reference evidence="3 4" key="1">
    <citation type="submission" date="2016-10" db="EMBL/GenBank/DDBJ databases">
        <authorList>
            <person name="de Groot N.N."/>
        </authorList>
    </citation>
    <scope>NUCLEOTIDE SEQUENCE [LARGE SCALE GENOMIC DNA]</scope>
    <source>
        <strain evidence="3 4">DSM 4180</strain>
    </source>
</reference>
<feature type="transmembrane region" description="Helical" evidence="1">
    <location>
        <begin position="183"/>
        <end position="205"/>
    </location>
</feature>
<dbReference type="PANTHER" id="PTHR38034">
    <property type="entry name" value="INNER MEMBRANE PROTEIN YPJD"/>
    <property type="match status" value="1"/>
</dbReference>
<evidence type="ECO:0000259" key="2">
    <source>
        <dbReference type="Pfam" id="PF01578"/>
    </source>
</evidence>
<organism evidence="3 4">
    <name type="scientific">Ectothiorhodospira mobilis</name>
    <dbReference type="NCBI Taxonomy" id="195064"/>
    <lineage>
        <taxon>Bacteria</taxon>
        <taxon>Pseudomonadati</taxon>
        <taxon>Pseudomonadota</taxon>
        <taxon>Gammaproteobacteria</taxon>
        <taxon>Chromatiales</taxon>
        <taxon>Ectothiorhodospiraceae</taxon>
        <taxon>Ectothiorhodospira</taxon>
    </lineage>
</organism>
<evidence type="ECO:0000313" key="4">
    <source>
        <dbReference type="Proteomes" id="UP000199556"/>
    </source>
</evidence>
<sequence length="272" mass="29602">MLLATIGFVATVLYFTGGALLMQRLRLAAAGGRASTRSRIALFSVWGGAILLHALIIYSFSFSPGGPGMGVFGIVSMTAWIIAVFLFLWSLNHPIHVLGIVLLPFAGVTVALEMALAGATPMVDVMEPGLRAHTLLSMIAFSLLTIAAIQAVLLAVQNRSLHNHRPGGLIRALPPLSMMDSMLFHIIGWGFVFLTAALITGVFVWDDVMTRSLMHKVLFAVIAWFVFAILLFGRFRFGWRGRKAVRWTLAGFAWLVVAYVGSLVIVEMMMPA</sequence>
<feature type="transmembrane region" description="Helical" evidence="1">
    <location>
        <begin position="68"/>
        <end position="89"/>
    </location>
</feature>
<feature type="transmembrane region" description="Helical" evidence="1">
    <location>
        <begin position="217"/>
        <end position="235"/>
    </location>
</feature>
<accession>A0A1I4SKJ5</accession>
<dbReference type="InterPro" id="IPR052372">
    <property type="entry name" value="YpjD/HemX"/>
</dbReference>
<feature type="transmembrane region" description="Helical" evidence="1">
    <location>
        <begin position="6"/>
        <end position="28"/>
    </location>
</feature>
<feature type="transmembrane region" description="Helical" evidence="1">
    <location>
        <begin position="40"/>
        <end position="62"/>
    </location>
</feature>
<proteinExistence type="predicted"/>
<dbReference type="OrthoDB" id="9780793at2"/>